<keyword evidence="6" id="KW-0675">Receptor</keyword>
<evidence type="ECO:0000256" key="7">
    <source>
        <dbReference type="SAM" id="Phobius"/>
    </source>
</evidence>
<dbReference type="Proteomes" id="UP001501940">
    <property type="component" value="Chromosome 1"/>
</dbReference>
<dbReference type="GO" id="GO:0004896">
    <property type="term" value="F:cytokine receptor activity"/>
    <property type="evidence" value="ECO:0007669"/>
    <property type="project" value="TreeGrafter"/>
</dbReference>
<dbReference type="SUPFAM" id="SSF49265">
    <property type="entry name" value="Fibronectin type III"/>
    <property type="match status" value="1"/>
</dbReference>
<evidence type="ECO:0000256" key="8">
    <source>
        <dbReference type="SAM" id="SignalP"/>
    </source>
</evidence>
<proteinExistence type="predicted"/>
<keyword evidence="3 8" id="KW-0732">Signal</keyword>
<dbReference type="Gene3D" id="2.60.40.10">
    <property type="entry name" value="Immunoglobulins"/>
    <property type="match status" value="2"/>
</dbReference>
<dbReference type="GeneTree" id="ENSGT00530000069547"/>
<dbReference type="OMA" id="SIYICFV"/>
<dbReference type="PANTHER" id="PTHR23037:SF42">
    <property type="entry name" value="CYTOKINE RECEPTOR COMMON SUBUNIT GAMMA ISOFORM X1-RELATED"/>
    <property type="match status" value="1"/>
</dbReference>
<dbReference type="GO" id="GO:0009897">
    <property type="term" value="C:external side of plasma membrane"/>
    <property type="evidence" value="ECO:0007669"/>
    <property type="project" value="TreeGrafter"/>
</dbReference>
<dbReference type="STRING" id="80972.ENSAOCP00000028122"/>
<feature type="chain" id="PRO_5043388811" description="Fibronectin type-III domain-containing protein" evidence="8">
    <location>
        <begin position="23"/>
        <end position="637"/>
    </location>
</feature>
<dbReference type="GO" id="GO:0016064">
    <property type="term" value="P:immunoglobulin mediated immune response"/>
    <property type="evidence" value="ECO:0007669"/>
    <property type="project" value="TreeGrafter"/>
</dbReference>
<dbReference type="RefSeq" id="XP_023153836.2">
    <property type="nucleotide sequence ID" value="XM_023298068.3"/>
</dbReference>
<evidence type="ECO:0000256" key="3">
    <source>
        <dbReference type="ARBA" id="ARBA00022729"/>
    </source>
</evidence>
<sequence length="637" mass="69472">MKLKSRDTLSFLLLLLGHTVAAIALPGVNNETALNLECTNDFIDRMFCQLERSNCSEYNLTLQSNSMDDDEEHCTFQQCDSGQCCCSVELMLIYGETHTATVWKGGRILKLKNISVKKSIKPKAPEIVSVDESNGNFEVMWKRHYEGVFRESLTTEVTYYEKGSTKKITKFFKTATRNGLDLYQIPRGYLKPSTTYMVSVRTFTNWSDAFSDRSREWEFKTPSSNSPLLVIIISLSVAAVILTAAIYGCYVRMKAKWWDTVADHPKSNLLIFPSNKQEIFQVLKPVPPIISSIYVDPLLSDDSELWPKMPLTDTSSGSFQQSSGISTGSSCLSYANTEHVDIIACVKEALCRDIPGISVISPSTTSPLADLNKDSSLISSPSSPCGFRADGMSSGSSGFDNKTYSIVMPRQITADSSAVQMQAEIPCDSGYHPSESNTVNCPDQQVPGCLLPWQQDVILPLVASSLVPTDMSYQQCNADSGTFSNVEDSSLCSISSGINTTASCDVLSSAGARNQGSDKAIRAVTNGKNEDASICDKNPCSTCVPTESHSFLAVDDDYQAFSNLVGQPDALISEQRSTEREEPLTNIAQSFSSTVVPGFMSNGQSGQHLSELQTPFLSLMSAGQSLPAMTDSGYQCV</sequence>
<feature type="signal peptide" evidence="8">
    <location>
        <begin position="1"/>
        <end position="22"/>
    </location>
</feature>
<protein>
    <recommendedName>
        <fullName evidence="11">Fibronectin type-III domain-containing protein</fullName>
    </recommendedName>
</protein>
<evidence type="ECO:0000256" key="2">
    <source>
        <dbReference type="ARBA" id="ARBA00022692"/>
    </source>
</evidence>
<dbReference type="InterPro" id="IPR036116">
    <property type="entry name" value="FN3_sf"/>
</dbReference>
<evidence type="ECO:0000313" key="9">
    <source>
        <dbReference type="Ensembl" id="ENSAOCP00000028122.2"/>
    </source>
</evidence>
<dbReference type="KEGG" id="aoce:111587969"/>
<keyword evidence="4 7" id="KW-1133">Transmembrane helix</keyword>
<evidence type="ECO:0000256" key="6">
    <source>
        <dbReference type="ARBA" id="ARBA00023170"/>
    </source>
</evidence>
<accession>A0A3Q1CK20</accession>
<reference evidence="9" key="2">
    <citation type="submission" date="2025-08" db="UniProtKB">
        <authorList>
            <consortium name="Ensembl"/>
        </authorList>
    </citation>
    <scope>IDENTIFICATION</scope>
</reference>
<dbReference type="Ensembl" id="ENSAOCT00000030883.2">
    <property type="protein sequence ID" value="ENSAOCP00000028122.2"/>
    <property type="gene ID" value="ENSAOCG00000017556.2"/>
</dbReference>
<keyword evidence="10" id="KW-1185">Reference proteome</keyword>
<dbReference type="InterPro" id="IPR013783">
    <property type="entry name" value="Ig-like_fold"/>
</dbReference>
<evidence type="ECO:0000256" key="1">
    <source>
        <dbReference type="ARBA" id="ARBA00004167"/>
    </source>
</evidence>
<evidence type="ECO:0000256" key="4">
    <source>
        <dbReference type="ARBA" id="ARBA00022989"/>
    </source>
</evidence>
<dbReference type="PANTHER" id="PTHR23037">
    <property type="entry name" value="CYTOKINE RECEPTOR"/>
    <property type="match status" value="1"/>
</dbReference>
<evidence type="ECO:0008006" key="11">
    <source>
        <dbReference type="Google" id="ProtNLM"/>
    </source>
</evidence>
<name>A0A3Q1CK20_AMPOC</name>
<keyword evidence="5 7" id="KW-0472">Membrane</keyword>
<feature type="transmembrane region" description="Helical" evidence="7">
    <location>
        <begin position="228"/>
        <end position="250"/>
    </location>
</feature>
<evidence type="ECO:0000313" key="10">
    <source>
        <dbReference type="Proteomes" id="UP001501940"/>
    </source>
</evidence>
<evidence type="ECO:0000256" key="5">
    <source>
        <dbReference type="ARBA" id="ARBA00023136"/>
    </source>
</evidence>
<keyword evidence="2 7" id="KW-0812">Transmembrane</keyword>
<comment type="subcellular location">
    <subcellularLocation>
        <location evidence="1">Membrane</location>
        <topology evidence="1">Single-pass membrane protein</topology>
    </subcellularLocation>
</comment>
<dbReference type="AlphaFoldDB" id="A0A3Q1CK20"/>
<dbReference type="GeneID" id="111587969"/>
<organism evidence="9 10">
    <name type="scientific">Amphiprion ocellaris</name>
    <name type="common">Clown anemonefish</name>
    <dbReference type="NCBI Taxonomy" id="80972"/>
    <lineage>
        <taxon>Eukaryota</taxon>
        <taxon>Metazoa</taxon>
        <taxon>Chordata</taxon>
        <taxon>Craniata</taxon>
        <taxon>Vertebrata</taxon>
        <taxon>Euteleostomi</taxon>
        <taxon>Actinopterygii</taxon>
        <taxon>Neopterygii</taxon>
        <taxon>Teleostei</taxon>
        <taxon>Neoteleostei</taxon>
        <taxon>Acanthomorphata</taxon>
        <taxon>Ovalentaria</taxon>
        <taxon>Pomacentridae</taxon>
        <taxon>Amphiprion</taxon>
    </lineage>
</organism>
<reference evidence="9 10" key="1">
    <citation type="submission" date="2022-01" db="EMBL/GenBank/DDBJ databases">
        <title>A chromosome-scale genome assembly of the false clownfish, Amphiprion ocellaris.</title>
        <authorList>
            <person name="Ryu T."/>
        </authorList>
    </citation>
    <scope>NUCLEOTIDE SEQUENCE [LARGE SCALE GENOMIC DNA]</scope>
</reference>
<reference evidence="9" key="3">
    <citation type="submission" date="2025-09" db="UniProtKB">
        <authorList>
            <consortium name="Ensembl"/>
        </authorList>
    </citation>
    <scope>IDENTIFICATION</scope>
</reference>